<evidence type="ECO:0000256" key="4">
    <source>
        <dbReference type="ARBA" id="ARBA00022498"/>
    </source>
</evidence>
<comment type="catalytic activity">
    <reaction evidence="9">
        <text>prephenate + NAD(+) = 3-(4-hydroxyphenyl)pyruvate + CO2 + NADH</text>
        <dbReference type="Rhea" id="RHEA:13869"/>
        <dbReference type="ChEBI" id="CHEBI:16526"/>
        <dbReference type="ChEBI" id="CHEBI:29934"/>
        <dbReference type="ChEBI" id="CHEBI:36242"/>
        <dbReference type="ChEBI" id="CHEBI:57540"/>
        <dbReference type="ChEBI" id="CHEBI:57945"/>
        <dbReference type="EC" id="1.3.1.12"/>
    </reaction>
</comment>
<accession>A0A6I4TY99</accession>
<dbReference type="InterPro" id="IPR046826">
    <property type="entry name" value="PDH_N"/>
</dbReference>
<comment type="similarity">
    <text evidence="2">Belongs to the prephenate/arogenate dehydrogenase family.</text>
</comment>
<evidence type="ECO:0000256" key="3">
    <source>
        <dbReference type="ARBA" id="ARBA00012068"/>
    </source>
</evidence>
<dbReference type="GO" id="GO:0070403">
    <property type="term" value="F:NAD+ binding"/>
    <property type="evidence" value="ECO:0007669"/>
    <property type="project" value="InterPro"/>
</dbReference>
<evidence type="ECO:0000256" key="2">
    <source>
        <dbReference type="ARBA" id="ARBA00007964"/>
    </source>
</evidence>
<dbReference type="PANTHER" id="PTHR21363">
    <property type="entry name" value="PREPHENATE DEHYDROGENASE"/>
    <property type="match status" value="1"/>
</dbReference>
<evidence type="ECO:0000256" key="7">
    <source>
        <dbReference type="ARBA" id="ARBA00023027"/>
    </source>
</evidence>
<dbReference type="InterPro" id="IPR003099">
    <property type="entry name" value="Prephen_DH"/>
</dbReference>
<evidence type="ECO:0000259" key="10">
    <source>
        <dbReference type="PROSITE" id="PS51176"/>
    </source>
</evidence>
<evidence type="ECO:0000256" key="8">
    <source>
        <dbReference type="ARBA" id="ARBA00023141"/>
    </source>
</evidence>
<dbReference type="FunFam" id="3.40.50.720:FF:000208">
    <property type="entry name" value="Prephenate dehydrogenase"/>
    <property type="match status" value="1"/>
</dbReference>
<feature type="domain" description="Prephenate/arogenate dehydrogenase" evidence="10">
    <location>
        <begin position="4"/>
        <end position="292"/>
    </location>
</feature>
<keyword evidence="8" id="KW-0057">Aromatic amino acid biosynthesis</keyword>
<keyword evidence="4" id="KW-0827">Tyrosine biosynthesis</keyword>
<reference evidence="11 12" key="1">
    <citation type="submission" date="2019-12" db="EMBL/GenBank/DDBJ databases">
        <title>Genomic-based taxomic classification of the family Erythrobacteraceae.</title>
        <authorList>
            <person name="Xu L."/>
        </authorList>
    </citation>
    <scope>NUCLEOTIDE SEQUENCE [LARGE SCALE GENOMIC DNA]</scope>
    <source>
        <strain evidence="11 12">S36</strain>
    </source>
</reference>
<dbReference type="FunFam" id="1.10.3660.10:FF:000003">
    <property type="entry name" value="Prephenate dehydrogenase"/>
    <property type="match status" value="1"/>
</dbReference>
<keyword evidence="5" id="KW-0028">Amino-acid biosynthesis</keyword>
<keyword evidence="6" id="KW-0560">Oxidoreductase</keyword>
<dbReference type="Pfam" id="PF02153">
    <property type="entry name" value="PDH_N"/>
    <property type="match status" value="1"/>
</dbReference>
<keyword evidence="7" id="KW-0520">NAD</keyword>
<dbReference type="InterPro" id="IPR008927">
    <property type="entry name" value="6-PGluconate_DH-like_C_sf"/>
</dbReference>
<name>A0A6I4TY99_9SPHN</name>
<sequence>MSFRHIAIIGLGLLGGSIGLAVAARLPGTTTSGFDADPAVRQRARERQLTGTIHETAAEAVAGADLVILCVPVGAMGRAAQDIADALGPDCLVSDVGSSKQSISDALAQALPGHCVIPAHPVAGTENSGPDAGFAELFAQRWCIITPPEGADPDRVKALVQFWEELGAMVECMDAEHHDRVLAVTSHIPHLIAYTIVGTASDLEIVTRSEVIKFSAGGFRDFTRIAASDPTMWRDVFLNNRDAVLEMLDRFLNDLDLMREAIRAGDGDTMFDLFSRTRSIRRSIVALGQDDARPDFGRKDHAGTGMQPN</sequence>
<dbReference type="PROSITE" id="PS51176">
    <property type="entry name" value="PDH_ADH"/>
    <property type="match status" value="1"/>
</dbReference>
<dbReference type="GO" id="GO:0008977">
    <property type="term" value="F:prephenate dehydrogenase (NAD+) activity"/>
    <property type="evidence" value="ECO:0007669"/>
    <property type="project" value="UniProtKB-EC"/>
</dbReference>
<dbReference type="SUPFAM" id="SSF51735">
    <property type="entry name" value="NAD(P)-binding Rossmann-fold domains"/>
    <property type="match status" value="1"/>
</dbReference>
<dbReference type="RefSeq" id="WP_161391972.1">
    <property type="nucleotide sequence ID" value="NZ_JBHSCP010000002.1"/>
</dbReference>
<comment type="pathway">
    <text evidence="1">Amino-acid biosynthesis; L-tyrosine biosynthesis; (4-hydroxyphenyl)pyruvate from prephenate (NAD(+) route): step 1/1.</text>
</comment>
<evidence type="ECO:0000256" key="1">
    <source>
        <dbReference type="ARBA" id="ARBA00005067"/>
    </source>
</evidence>
<comment type="caution">
    <text evidence="11">The sequence shown here is derived from an EMBL/GenBank/DDBJ whole genome shotgun (WGS) entry which is preliminary data.</text>
</comment>
<dbReference type="EC" id="1.3.1.12" evidence="3"/>
<dbReference type="Pfam" id="PF20463">
    <property type="entry name" value="PDH_C"/>
    <property type="match status" value="1"/>
</dbReference>
<evidence type="ECO:0000313" key="11">
    <source>
        <dbReference type="EMBL" id="MXP00251.1"/>
    </source>
</evidence>
<dbReference type="AlphaFoldDB" id="A0A6I4TY99"/>
<dbReference type="GO" id="GO:0004665">
    <property type="term" value="F:prephenate dehydrogenase (NADP+) activity"/>
    <property type="evidence" value="ECO:0007669"/>
    <property type="project" value="InterPro"/>
</dbReference>
<dbReference type="InterPro" id="IPR050812">
    <property type="entry name" value="Preph/Arog_dehydrog"/>
</dbReference>
<dbReference type="InterPro" id="IPR036291">
    <property type="entry name" value="NAD(P)-bd_dom_sf"/>
</dbReference>
<dbReference type="InterPro" id="IPR046825">
    <property type="entry name" value="PDH_C"/>
</dbReference>
<dbReference type="GO" id="GO:0006571">
    <property type="term" value="P:tyrosine biosynthetic process"/>
    <property type="evidence" value="ECO:0007669"/>
    <property type="project" value="UniProtKB-KW"/>
</dbReference>
<evidence type="ECO:0000256" key="9">
    <source>
        <dbReference type="ARBA" id="ARBA00049260"/>
    </source>
</evidence>
<evidence type="ECO:0000256" key="5">
    <source>
        <dbReference type="ARBA" id="ARBA00022605"/>
    </source>
</evidence>
<dbReference type="NCBIfam" id="NF005694">
    <property type="entry name" value="PRK07502.1"/>
    <property type="match status" value="1"/>
</dbReference>
<evidence type="ECO:0000256" key="6">
    <source>
        <dbReference type="ARBA" id="ARBA00023002"/>
    </source>
</evidence>
<dbReference type="OrthoDB" id="9802008at2"/>
<dbReference type="SUPFAM" id="SSF48179">
    <property type="entry name" value="6-phosphogluconate dehydrogenase C-terminal domain-like"/>
    <property type="match status" value="1"/>
</dbReference>
<organism evidence="11 12">
    <name type="scientific">Croceibacterium xixiisoli</name>
    <dbReference type="NCBI Taxonomy" id="1476466"/>
    <lineage>
        <taxon>Bacteria</taxon>
        <taxon>Pseudomonadati</taxon>
        <taxon>Pseudomonadota</taxon>
        <taxon>Alphaproteobacteria</taxon>
        <taxon>Sphingomonadales</taxon>
        <taxon>Erythrobacteraceae</taxon>
        <taxon>Croceibacterium</taxon>
    </lineage>
</organism>
<dbReference type="EMBL" id="WTYJ01000003">
    <property type="protein sequence ID" value="MXP00251.1"/>
    <property type="molecule type" value="Genomic_DNA"/>
</dbReference>
<dbReference type="PANTHER" id="PTHR21363:SF0">
    <property type="entry name" value="PREPHENATE DEHYDROGENASE [NADP(+)]"/>
    <property type="match status" value="1"/>
</dbReference>
<dbReference type="Gene3D" id="3.40.50.720">
    <property type="entry name" value="NAD(P)-binding Rossmann-like Domain"/>
    <property type="match status" value="1"/>
</dbReference>
<dbReference type="Proteomes" id="UP000469430">
    <property type="component" value="Unassembled WGS sequence"/>
</dbReference>
<dbReference type="Gene3D" id="1.10.3660.10">
    <property type="entry name" value="6-phosphogluconate dehydrogenase C-terminal like domain"/>
    <property type="match status" value="1"/>
</dbReference>
<gene>
    <name evidence="11" type="ORF">GRI97_14755</name>
</gene>
<evidence type="ECO:0000313" key="12">
    <source>
        <dbReference type="Proteomes" id="UP000469430"/>
    </source>
</evidence>
<proteinExistence type="inferred from homology"/>
<protein>
    <recommendedName>
        <fullName evidence="3">prephenate dehydrogenase</fullName>
        <ecNumber evidence="3">1.3.1.12</ecNumber>
    </recommendedName>
</protein>
<keyword evidence="12" id="KW-1185">Reference proteome</keyword>